<evidence type="ECO:0000259" key="2">
    <source>
        <dbReference type="Pfam" id="PF02720"/>
    </source>
</evidence>
<dbReference type="OrthoDB" id="5186625at2"/>
<reference evidence="3 4" key="1">
    <citation type="submission" date="2019-02" db="EMBL/GenBank/DDBJ databases">
        <title>Draft genome sequences of novel Actinobacteria.</title>
        <authorList>
            <person name="Sahin N."/>
            <person name="Ay H."/>
            <person name="Saygin H."/>
        </authorList>
    </citation>
    <scope>NUCLEOTIDE SEQUENCE [LARGE SCALE GENOMIC DNA]</scope>
    <source>
        <strain evidence="3 4">KC603</strain>
    </source>
</reference>
<proteinExistence type="predicted"/>
<dbReference type="AlphaFoldDB" id="A0A4R4RRK5"/>
<feature type="region of interest" description="Disordered" evidence="1">
    <location>
        <begin position="153"/>
        <end position="181"/>
    </location>
</feature>
<dbReference type="Pfam" id="PF02720">
    <property type="entry name" value="DUF222"/>
    <property type="match status" value="1"/>
</dbReference>
<feature type="domain" description="DUF222" evidence="2">
    <location>
        <begin position="45"/>
        <end position="163"/>
    </location>
</feature>
<name>A0A4R4RRK5_9ACTN</name>
<organism evidence="3 4">
    <name type="scientific">Jiangella ureilytica</name>
    <dbReference type="NCBI Taxonomy" id="2530374"/>
    <lineage>
        <taxon>Bacteria</taxon>
        <taxon>Bacillati</taxon>
        <taxon>Actinomycetota</taxon>
        <taxon>Actinomycetes</taxon>
        <taxon>Jiangellales</taxon>
        <taxon>Jiangellaceae</taxon>
        <taxon>Jiangella</taxon>
    </lineage>
</organism>
<dbReference type="InterPro" id="IPR003870">
    <property type="entry name" value="DUF222"/>
</dbReference>
<keyword evidence="4" id="KW-1185">Reference proteome</keyword>
<sequence length="181" mass="19037">MIRPGDHPSAAWASLAPGTVLNAVLETFDPPALPRRDLPRVAAAYQRQGAHLDAMRARVIAELASRPEPPGGPATSVTIAEALHLDLDSATELVTLAVDLVTGLPATLAALDDGRITLPKARVIAQRTRRLGPATRAAVEAVALARAPELTEPQLRRWLDDAMTPPETGGNGENGETRASS</sequence>
<dbReference type="RefSeq" id="WP_131982777.1">
    <property type="nucleotide sequence ID" value="NZ_SMKL01000023.1"/>
</dbReference>
<dbReference type="EMBL" id="SMKL01000023">
    <property type="protein sequence ID" value="TDC51372.1"/>
    <property type="molecule type" value="Genomic_DNA"/>
</dbReference>
<comment type="caution">
    <text evidence="3">The sequence shown here is derived from an EMBL/GenBank/DDBJ whole genome shotgun (WGS) entry which is preliminary data.</text>
</comment>
<gene>
    <name evidence="3" type="ORF">E1212_12320</name>
</gene>
<evidence type="ECO:0000313" key="4">
    <source>
        <dbReference type="Proteomes" id="UP000295621"/>
    </source>
</evidence>
<evidence type="ECO:0000256" key="1">
    <source>
        <dbReference type="SAM" id="MobiDB-lite"/>
    </source>
</evidence>
<accession>A0A4R4RRK5</accession>
<dbReference type="Proteomes" id="UP000295621">
    <property type="component" value="Unassembled WGS sequence"/>
</dbReference>
<evidence type="ECO:0000313" key="3">
    <source>
        <dbReference type="EMBL" id="TDC51372.1"/>
    </source>
</evidence>
<protein>
    <submittedName>
        <fullName evidence="3">DUF222 domain-containing protein</fullName>
    </submittedName>
</protein>